<dbReference type="SUPFAM" id="SSF57701">
    <property type="entry name" value="Zn2/Cys6 DNA-binding domain"/>
    <property type="match status" value="1"/>
</dbReference>
<evidence type="ECO:0000259" key="4">
    <source>
        <dbReference type="PROSITE" id="PS50048"/>
    </source>
</evidence>
<dbReference type="EMBL" id="JAGPUO010000011">
    <property type="protein sequence ID" value="KAG5659549.1"/>
    <property type="molecule type" value="Genomic_DNA"/>
</dbReference>
<dbReference type="AlphaFoldDB" id="A0A9P7KRS9"/>
<dbReference type="Proteomes" id="UP000782241">
    <property type="component" value="Unassembled WGS sequence"/>
</dbReference>
<feature type="domain" description="Zn(2)-C6 fungal-type" evidence="4">
    <location>
        <begin position="5"/>
        <end position="36"/>
    </location>
</feature>
<dbReference type="SMART" id="SM00066">
    <property type="entry name" value="GAL4"/>
    <property type="match status" value="1"/>
</dbReference>
<name>A0A9P7KRS9_9HYPO</name>
<keyword evidence="3" id="KW-0539">Nucleus</keyword>
<dbReference type="Pfam" id="PF00172">
    <property type="entry name" value="Zn_clus"/>
    <property type="match status" value="1"/>
</dbReference>
<dbReference type="Pfam" id="PF04082">
    <property type="entry name" value="Fungal_trans"/>
    <property type="match status" value="1"/>
</dbReference>
<dbReference type="GO" id="GO:0003677">
    <property type="term" value="F:DNA binding"/>
    <property type="evidence" value="ECO:0007669"/>
    <property type="project" value="InterPro"/>
</dbReference>
<dbReference type="InterPro" id="IPR036864">
    <property type="entry name" value="Zn2-C6_fun-type_DNA-bd_sf"/>
</dbReference>
<dbReference type="GO" id="GO:0008270">
    <property type="term" value="F:zinc ion binding"/>
    <property type="evidence" value="ECO:0007669"/>
    <property type="project" value="InterPro"/>
</dbReference>
<dbReference type="GO" id="GO:0005634">
    <property type="term" value="C:nucleus"/>
    <property type="evidence" value="ECO:0007669"/>
    <property type="project" value="UniProtKB-SubCell"/>
</dbReference>
<reference evidence="5" key="1">
    <citation type="submission" date="2021-04" db="EMBL/GenBank/DDBJ databases">
        <title>Draft genome of Fusarium avenaceum strain F156N33, isolated from an atmospheric sample in Virginia.</title>
        <authorList>
            <person name="Yang S."/>
            <person name="Vinatzer B.A."/>
            <person name="Coleman J."/>
        </authorList>
    </citation>
    <scope>NUCLEOTIDE SEQUENCE</scope>
    <source>
        <strain evidence="5">F156N33</strain>
    </source>
</reference>
<dbReference type="PROSITE" id="PS50048">
    <property type="entry name" value="ZN2_CY6_FUNGAL_2"/>
    <property type="match status" value="1"/>
</dbReference>
<dbReference type="GO" id="GO:0000981">
    <property type="term" value="F:DNA-binding transcription factor activity, RNA polymerase II-specific"/>
    <property type="evidence" value="ECO:0007669"/>
    <property type="project" value="InterPro"/>
</dbReference>
<keyword evidence="2" id="KW-0479">Metal-binding</keyword>
<evidence type="ECO:0000313" key="5">
    <source>
        <dbReference type="EMBL" id="KAG5659549.1"/>
    </source>
</evidence>
<comment type="caution">
    <text evidence="5">The sequence shown here is derived from an EMBL/GenBank/DDBJ whole genome shotgun (WGS) entry which is preliminary data.</text>
</comment>
<dbReference type="CDD" id="cd12148">
    <property type="entry name" value="fungal_TF_MHR"/>
    <property type="match status" value="1"/>
</dbReference>
<comment type="subcellular location">
    <subcellularLocation>
        <location evidence="1">Nucleus</location>
    </subcellularLocation>
</comment>
<protein>
    <recommendedName>
        <fullName evidence="4">Zn(2)-C6 fungal-type domain-containing protein</fullName>
    </recommendedName>
</protein>
<dbReference type="GO" id="GO:0006351">
    <property type="term" value="P:DNA-templated transcription"/>
    <property type="evidence" value="ECO:0007669"/>
    <property type="project" value="InterPro"/>
</dbReference>
<keyword evidence="6" id="KW-1185">Reference proteome</keyword>
<dbReference type="PANTHER" id="PTHR31001">
    <property type="entry name" value="UNCHARACTERIZED TRANSCRIPTIONAL REGULATORY PROTEIN"/>
    <property type="match status" value="1"/>
</dbReference>
<evidence type="ECO:0000313" key="6">
    <source>
        <dbReference type="Proteomes" id="UP000782241"/>
    </source>
</evidence>
<evidence type="ECO:0000256" key="2">
    <source>
        <dbReference type="ARBA" id="ARBA00022723"/>
    </source>
</evidence>
<dbReference type="Gene3D" id="4.10.240.10">
    <property type="entry name" value="Zn(2)-C6 fungal-type DNA-binding domain"/>
    <property type="match status" value="1"/>
</dbReference>
<dbReference type="PANTHER" id="PTHR31001:SF85">
    <property type="entry name" value="ZN(II)2CYS6 TRANSCRIPTION FACTOR (EUROFUNG)"/>
    <property type="match status" value="1"/>
</dbReference>
<dbReference type="SMART" id="SM00906">
    <property type="entry name" value="Fungal_trans"/>
    <property type="match status" value="1"/>
</dbReference>
<accession>A0A9P7KRS9</accession>
<dbReference type="InterPro" id="IPR001138">
    <property type="entry name" value="Zn2Cys6_DnaBD"/>
</dbReference>
<dbReference type="InterPro" id="IPR007219">
    <property type="entry name" value="XnlR_reg_dom"/>
</dbReference>
<dbReference type="CDD" id="cd00067">
    <property type="entry name" value="GAL4"/>
    <property type="match status" value="1"/>
</dbReference>
<proteinExistence type="predicted"/>
<organism evidence="5 6">
    <name type="scientific">Fusarium avenaceum</name>
    <dbReference type="NCBI Taxonomy" id="40199"/>
    <lineage>
        <taxon>Eukaryota</taxon>
        <taxon>Fungi</taxon>
        <taxon>Dikarya</taxon>
        <taxon>Ascomycota</taxon>
        <taxon>Pezizomycotina</taxon>
        <taxon>Sordariomycetes</taxon>
        <taxon>Hypocreomycetidae</taxon>
        <taxon>Hypocreales</taxon>
        <taxon>Nectriaceae</taxon>
        <taxon>Fusarium</taxon>
        <taxon>Fusarium tricinctum species complex</taxon>
    </lineage>
</organism>
<evidence type="ECO:0000256" key="3">
    <source>
        <dbReference type="ARBA" id="ARBA00023242"/>
    </source>
</evidence>
<sequence>MRSQACEPCAKRKVRCDRAEPPCSNCKRRKRDHCSYPEVSPFERIRKLEDTVRSLSGDAPDKARGSSVVVNTVASASEGSAQTPIIVQEEGRSVYHESEGWHSWIDVTRLCKGAKPHFNASDPRGSSLSPGKFLPHAFQGSPWINSSLCSEGFPICPIPAEEAVKLWNLFMERVEPLVKISFKWTLDRLRVALTDAEKWTKLDDGEQALALSSCLFGAMSLATQESFSMFGRSKPSLTNDCRFQCDLAFSRISLLAIDDISTLKALCMYIKANVDALSSRSLWSLMGLVSRNAEQLGFHRDGAALGLSPVETEERRRVWWQLRHVDLVLSIKTGLTPLSFGAAWDVKLPLNIEDSDIDPKSQVVPKERTGLTSFSYTLYNYYVMEKQRGFRTSQTSDGGYENSLLGCLADTVVNDLEQSINETFLQYCDPIIPLHMILQLSGRALINVMRLRNMHEARMRSKDGDDDCHIEHFNTCMQAMKYIVVSHSNPQLKPFTWLMEVSFVWHAFIGILVDMPNLSDVSMIQSAWTLLAELYSVTAHISDLSDDRRNLHAAKSVVTTWYECQQKQGLRHMEKPGFVSDLERRLWELDGNGNGNGNGAGDASNSDGQVNLQNVWQNQTKEDELLPFGFEFADIDWAFWDSMC</sequence>
<dbReference type="PROSITE" id="PS00463">
    <property type="entry name" value="ZN2_CY6_FUNGAL_1"/>
    <property type="match status" value="1"/>
</dbReference>
<dbReference type="InterPro" id="IPR050613">
    <property type="entry name" value="Sec_Metabolite_Reg"/>
</dbReference>
<gene>
    <name evidence="5" type="ORF">KAF25_002108</name>
</gene>
<evidence type="ECO:0000256" key="1">
    <source>
        <dbReference type="ARBA" id="ARBA00004123"/>
    </source>
</evidence>